<evidence type="ECO:0000313" key="3">
    <source>
        <dbReference type="Proteomes" id="UP000327493"/>
    </source>
</evidence>
<dbReference type="EMBL" id="VOFY01000002">
    <property type="protein sequence ID" value="KAA8594535.1"/>
    <property type="molecule type" value="Genomic_DNA"/>
</dbReference>
<organism evidence="2 3">
    <name type="scientific">Etheostoma spectabile</name>
    <name type="common">orangethroat darter</name>
    <dbReference type="NCBI Taxonomy" id="54343"/>
    <lineage>
        <taxon>Eukaryota</taxon>
        <taxon>Metazoa</taxon>
        <taxon>Chordata</taxon>
        <taxon>Craniata</taxon>
        <taxon>Vertebrata</taxon>
        <taxon>Euteleostomi</taxon>
        <taxon>Actinopterygii</taxon>
        <taxon>Neopterygii</taxon>
        <taxon>Teleostei</taxon>
        <taxon>Neoteleostei</taxon>
        <taxon>Acanthomorphata</taxon>
        <taxon>Eupercaria</taxon>
        <taxon>Perciformes</taxon>
        <taxon>Percoidei</taxon>
        <taxon>Percidae</taxon>
        <taxon>Etheostomatinae</taxon>
        <taxon>Etheostoma</taxon>
    </lineage>
</organism>
<keyword evidence="1" id="KW-0812">Transmembrane</keyword>
<dbReference type="InterPro" id="IPR038831">
    <property type="entry name" value="SMIM26"/>
</dbReference>
<protein>
    <recommendedName>
        <fullName evidence="4">Small integral membrane protein 26</fullName>
    </recommendedName>
</protein>
<proteinExistence type="predicted"/>
<gene>
    <name evidence="2" type="ORF">FQN60_011670</name>
</gene>
<reference evidence="2 3" key="1">
    <citation type="submission" date="2019-08" db="EMBL/GenBank/DDBJ databases">
        <title>A chromosome-level genome assembly, high-density linkage maps, and genome scans reveal the genomic architecture of hybrid incompatibilities underlying speciation via character displacement in darters (Percidae: Etheostominae).</title>
        <authorList>
            <person name="Moran R.L."/>
            <person name="Catchen J.M."/>
            <person name="Fuller R.C."/>
        </authorList>
    </citation>
    <scope>NUCLEOTIDE SEQUENCE [LARGE SCALE GENOMIC DNA]</scope>
    <source>
        <strain evidence="2">EspeVRDwgs_2016</strain>
        <tissue evidence="2">Muscle</tissue>
    </source>
</reference>
<dbReference type="AlphaFoldDB" id="A0A5J5DMH9"/>
<dbReference type="PANTHER" id="PTHR40386:SF1">
    <property type="entry name" value="SMALL INTEGRAL MEMBRANE PROTEIN 26"/>
    <property type="match status" value="1"/>
</dbReference>
<keyword evidence="1" id="KW-0472">Membrane</keyword>
<accession>A0A5J5DMH9</accession>
<sequence length="97" mass="11372">MNLKDVWKWNTRLSAVYALGIWTMVGSYAYFRYTGRFKDTPVKEEVQEPEDPNKVVYLSDHSKTVIVYKKDFVPYSTRIYNYIKSFSSQPGRGDGDK</sequence>
<dbReference type="OrthoDB" id="9905290at2759"/>
<keyword evidence="1" id="KW-1133">Transmembrane helix</keyword>
<feature type="transmembrane region" description="Helical" evidence="1">
    <location>
        <begin position="12"/>
        <end position="31"/>
    </location>
</feature>
<evidence type="ECO:0008006" key="4">
    <source>
        <dbReference type="Google" id="ProtNLM"/>
    </source>
</evidence>
<evidence type="ECO:0000313" key="2">
    <source>
        <dbReference type="EMBL" id="KAA8594535.1"/>
    </source>
</evidence>
<dbReference type="Proteomes" id="UP000327493">
    <property type="component" value="Chromosome 2"/>
</dbReference>
<comment type="caution">
    <text evidence="2">The sequence shown here is derived from an EMBL/GenBank/DDBJ whole genome shotgun (WGS) entry which is preliminary data.</text>
</comment>
<evidence type="ECO:0000256" key="1">
    <source>
        <dbReference type="SAM" id="Phobius"/>
    </source>
</evidence>
<keyword evidence="3" id="KW-1185">Reference proteome</keyword>
<dbReference type="PANTHER" id="PTHR40386">
    <property type="entry name" value="SMALL INTEGRAL MEMBRANE PROTEIN 26"/>
    <property type="match status" value="1"/>
</dbReference>
<name>A0A5J5DMH9_9PERO</name>